<feature type="non-terminal residue" evidence="2">
    <location>
        <position position="1"/>
    </location>
</feature>
<name>A0A401TH61_CHIPU</name>
<dbReference type="Gene3D" id="1.25.10.10">
    <property type="entry name" value="Leucine-rich Repeat Variant"/>
    <property type="match status" value="1"/>
</dbReference>
<dbReference type="Proteomes" id="UP000287033">
    <property type="component" value="Unassembled WGS sequence"/>
</dbReference>
<evidence type="ECO:0000313" key="2">
    <source>
        <dbReference type="EMBL" id="GCC41953.1"/>
    </source>
</evidence>
<dbReference type="InterPro" id="IPR011989">
    <property type="entry name" value="ARM-like"/>
</dbReference>
<comment type="caution">
    <text evidence="2">The sequence shown here is derived from an EMBL/GenBank/DDBJ whole genome shotgun (WGS) entry which is preliminary data.</text>
</comment>
<dbReference type="STRING" id="137246.A0A401TH61"/>
<organism evidence="2 3">
    <name type="scientific">Chiloscyllium punctatum</name>
    <name type="common">Brownbanded bambooshark</name>
    <name type="synonym">Hemiscyllium punctatum</name>
    <dbReference type="NCBI Taxonomy" id="137246"/>
    <lineage>
        <taxon>Eukaryota</taxon>
        <taxon>Metazoa</taxon>
        <taxon>Chordata</taxon>
        <taxon>Craniata</taxon>
        <taxon>Vertebrata</taxon>
        <taxon>Chondrichthyes</taxon>
        <taxon>Elasmobranchii</taxon>
        <taxon>Galeomorphii</taxon>
        <taxon>Galeoidea</taxon>
        <taxon>Orectolobiformes</taxon>
        <taxon>Hemiscylliidae</taxon>
        <taxon>Chiloscyllium</taxon>
    </lineage>
</organism>
<dbReference type="EMBL" id="BEZZ01060994">
    <property type="protein sequence ID" value="GCC41953.1"/>
    <property type="molecule type" value="Genomic_DNA"/>
</dbReference>
<accession>A0A401TH61</accession>
<keyword evidence="3" id="KW-1185">Reference proteome</keyword>
<dbReference type="AlphaFoldDB" id="A0A401TH61"/>
<evidence type="ECO:0000313" key="3">
    <source>
        <dbReference type="Proteomes" id="UP000287033"/>
    </source>
</evidence>
<feature type="region of interest" description="Disordered" evidence="1">
    <location>
        <begin position="71"/>
        <end position="99"/>
    </location>
</feature>
<gene>
    <name evidence="2" type="ORF">chiPu_0025553</name>
</gene>
<reference evidence="2 3" key="1">
    <citation type="journal article" date="2018" name="Nat. Ecol. Evol.">
        <title>Shark genomes provide insights into elasmobranch evolution and the origin of vertebrates.</title>
        <authorList>
            <person name="Hara Y"/>
            <person name="Yamaguchi K"/>
            <person name="Onimaru K"/>
            <person name="Kadota M"/>
            <person name="Koyanagi M"/>
            <person name="Keeley SD"/>
            <person name="Tatsumi K"/>
            <person name="Tanaka K"/>
            <person name="Motone F"/>
            <person name="Kageyama Y"/>
            <person name="Nozu R"/>
            <person name="Adachi N"/>
            <person name="Nishimura O"/>
            <person name="Nakagawa R"/>
            <person name="Tanegashima C"/>
            <person name="Kiyatake I"/>
            <person name="Matsumoto R"/>
            <person name="Murakumo K"/>
            <person name="Nishida K"/>
            <person name="Terakita A"/>
            <person name="Kuratani S"/>
            <person name="Sato K"/>
            <person name="Hyodo S Kuraku.S."/>
        </authorList>
    </citation>
    <scope>NUCLEOTIDE SEQUENCE [LARGE SCALE GENOMIC DNA]</scope>
</reference>
<proteinExistence type="predicted"/>
<protein>
    <submittedName>
        <fullName evidence="2">Uncharacterized protein</fullName>
    </submittedName>
</protein>
<sequence length="99" mass="10709">IAANAILGDNIRVKALSCVSFLIKLKGKAIMKQKLLPSILNVLYPIMCAPPPEGEMDPEDLDLEDDIEEEVEAQTPKHFSAQVPGRDGGREGGRVIAGR</sequence>
<evidence type="ECO:0000256" key="1">
    <source>
        <dbReference type="SAM" id="MobiDB-lite"/>
    </source>
</evidence>
<dbReference type="OrthoDB" id="7862313at2759"/>